<dbReference type="SMART" id="SM00283">
    <property type="entry name" value="MA"/>
    <property type="match status" value="1"/>
</dbReference>
<dbReference type="RefSeq" id="WP_308789118.1">
    <property type="nucleotide sequence ID" value="NZ_BMED01000001.1"/>
</dbReference>
<evidence type="ECO:0000256" key="10">
    <source>
        <dbReference type="ARBA" id="ARBA00029447"/>
    </source>
</evidence>
<dbReference type="Gene3D" id="1.20.120.30">
    <property type="entry name" value="Aspartate receptor, ligand-binding domain"/>
    <property type="match status" value="1"/>
</dbReference>
<dbReference type="AlphaFoldDB" id="A0A916XG67"/>
<reference evidence="16" key="2">
    <citation type="submission" date="2020-09" db="EMBL/GenBank/DDBJ databases">
        <authorList>
            <person name="Sun Q."/>
            <person name="Zhou Y."/>
        </authorList>
    </citation>
    <scope>NUCLEOTIDE SEQUENCE</scope>
    <source>
        <strain evidence="16">CGMCC 1.10998</strain>
    </source>
</reference>
<dbReference type="FunFam" id="1.10.287.950:FF:000001">
    <property type="entry name" value="Methyl-accepting chemotaxis sensory transducer"/>
    <property type="match status" value="1"/>
</dbReference>
<protein>
    <submittedName>
        <fullName evidence="16">Methyl-accepting chemotaxis protein</fullName>
    </submittedName>
</protein>
<evidence type="ECO:0000313" key="16">
    <source>
        <dbReference type="EMBL" id="GGC69734.1"/>
    </source>
</evidence>
<organism evidence="16 17">
    <name type="scientific">Undibacterium terreum</name>
    <dbReference type="NCBI Taxonomy" id="1224302"/>
    <lineage>
        <taxon>Bacteria</taxon>
        <taxon>Pseudomonadati</taxon>
        <taxon>Pseudomonadota</taxon>
        <taxon>Betaproteobacteria</taxon>
        <taxon>Burkholderiales</taxon>
        <taxon>Oxalobacteraceae</taxon>
        <taxon>Undibacterium</taxon>
    </lineage>
</organism>
<keyword evidence="2" id="KW-1003">Cell membrane</keyword>
<dbReference type="Pfam" id="PF00672">
    <property type="entry name" value="HAMP"/>
    <property type="match status" value="1"/>
</dbReference>
<keyword evidence="3" id="KW-0488">Methylation</keyword>
<comment type="caution">
    <text evidence="16">The sequence shown here is derived from an EMBL/GenBank/DDBJ whole genome shotgun (WGS) entry which is preliminary data.</text>
</comment>
<feature type="region of interest" description="Disordered" evidence="12">
    <location>
        <begin position="530"/>
        <end position="573"/>
    </location>
</feature>
<evidence type="ECO:0000259" key="14">
    <source>
        <dbReference type="PROSITE" id="PS50111"/>
    </source>
</evidence>
<keyword evidence="7 13" id="KW-1133">Transmembrane helix</keyword>
<evidence type="ECO:0000256" key="8">
    <source>
        <dbReference type="ARBA" id="ARBA00023136"/>
    </source>
</evidence>
<dbReference type="GO" id="GO:0005886">
    <property type="term" value="C:plasma membrane"/>
    <property type="evidence" value="ECO:0007669"/>
    <property type="project" value="UniProtKB-SubCell"/>
</dbReference>
<keyword evidence="6 13" id="KW-0812">Transmembrane</keyword>
<dbReference type="InterPro" id="IPR051310">
    <property type="entry name" value="MCP_chemotaxis"/>
</dbReference>
<keyword evidence="4" id="KW-0145">Chemotaxis</keyword>
<keyword evidence="8 13" id="KW-0472">Membrane</keyword>
<evidence type="ECO:0000256" key="6">
    <source>
        <dbReference type="ARBA" id="ARBA00022692"/>
    </source>
</evidence>
<evidence type="ECO:0000256" key="7">
    <source>
        <dbReference type="ARBA" id="ARBA00022989"/>
    </source>
</evidence>
<gene>
    <name evidence="16" type="ORF">GCM10011396_15930</name>
</gene>
<evidence type="ECO:0000256" key="1">
    <source>
        <dbReference type="ARBA" id="ARBA00004429"/>
    </source>
</evidence>
<dbReference type="InterPro" id="IPR004089">
    <property type="entry name" value="MCPsignal_dom"/>
</dbReference>
<keyword evidence="5" id="KW-0997">Cell inner membrane</keyword>
<evidence type="ECO:0000256" key="11">
    <source>
        <dbReference type="PROSITE-ProRule" id="PRU00284"/>
    </source>
</evidence>
<evidence type="ECO:0000256" key="13">
    <source>
        <dbReference type="SAM" id="Phobius"/>
    </source>
</evidence>
<evidence type="ECO:0000256" key="2">
    <source>
        <dbReference type="ARBA" id="ARBA00022475"/>
    </source>
</evidence>
<dbReference type="SUPFAM" id="SSF47170">
    <property type="entry name" value="Aspartate receptor, ligand-binding domain"/>
    <property type="match status" value="1"/>
</dbReference>
<evidence type="ECO:0000259" key="15">
    <source>
        <dbReference type="PROSITE" id="PS50885"/>
    </source>
</evidence>
<dbReference type="Gene3D" id="1.10.287.950">
    <property type="entry name" value="Methyl-accepting chemotaxis protein"/>
    <property type="match status" value="1"/>
</dbReference>
<dbReference type="PROSITE" id="PS50885">
    <property type="entry name" value="HAMP"/>
    <property type="match status" value="1"/>
</dbReference>
<comment type="subcellular location">
    <subcellularLocation>
        <location evidence="1">Cell inner membrane</location>
        <topology evidence="1">Multi-pass membrane protein</topology>
    </subcellularLocation>
</comment>
<dbReference type="InterPro" id="IPR003660">
    <property type="entry name" value="HAMP_dom"/>
</dbReference>
<dbReference type="Pfam" id="PF02203">
    <property type="entry name" value="TarH"/>
    <property type="match status" value="1"/>
</dbReference>
<feature type="domain" description="HAMP" evidence="15">
    <location>
        <begin position="211"/>
        <end position="263"/>
    </location>
</feature>
<keyword evidence="9 11" id="KW-0807">Transducer</keyword>
<dbReference type="GO" id="GO:0007165">
    <property type="term" value="P:signal transduction"/>
    <property type="evidence" value="ECO:0007669"/>
    <property type="project" value="UniProtKB-KW"/>
</dbReference>
<evidence type="ECO:0000313" key="17">
    <source>
        <dbReference type="Proteomes" id="UP000637423"/>
    </source>
</evidence>
<dbReference type="Pfam" id="PF00015">
    <property type="entry name" value="MCPsignal"/>
    <property type="match status" value="1"/>
</dbReference>
<evidence type="ECO:0000256" key="5">
    <source>
        <dbReference type="ARBA" id="ARBA00022519"/>
    </source>
</evidence>
<dbReference type="SMART" id="SM00304">
    <property type="entry name" value="HAMP"/>
    <property type="match status" value="1"/>
</dbReference>
<dbReference type="PROSITE" id="PS50111">
    <property type="entry name" value="CHEMOTAXIS_TRANSDUC_2"/>
    <property type="match status" value="1"/>
</dbReference>
<dbReference type="GO" id="GO:0006935">
    <property type="term" value="P:chemotaxis"/>
    <property type="evidence" value="ECO:0007669"/>
    <property type="project" value="UniProtKB-KW"/>
</dbReference>
<feature type="transmembrane region" description="Helical" evidence="13">
    <location>
        <begin position="6"/>
        <end position="30"/>
    </location>
</feature>
<dbReference type="InterPro" id="IPR004090">
    <property type="entry name" value="Chemotax_Me-accpt_rcpt"/>
</dbReference>
<feature type="domain" description="Methyl-accepting transducer" evidence="14">
    <location>
        <begin position="268"/>
        <end position="497"/>
    </location>
</feature>
<sequence>MLNLTIRLRLIATMSFMGILLIIIGIMGIAGGQASNNVVKDIFTNQLPSTIAIGDSRAHTLRARVVIDRAVAHPELADVADIVKRAEKFADESEKAWKRYLALPSDSDEKKISDEVGIKRAAYLNDGFLPLLAAIKAGDKDAADNINMTKLPKLFSAYYDKTDELVAYQSKSTEGMFNASQDKFSTFRWTAILMIVVGIIAVSVSAFFLLGAIAGPLKKMLEHFDEISAGDLTKPVVATSRDEMGQLLSGLEKMRVSLVDTVAKVRHGSSSIATATDEIAKGNLDLSGRTEQQAASLEETASSMEQLTSTVKQNADNAKQANTLSITASEVATRGGAVVGDVVHTMNSIKDSSKKIVDIISVIDGIAFQTNILALNAAVEAARAGEQGRGFAVVASEVRNLAHRSASAAKEIKELIGDSVEKVEAGSKLVDDAGRTMHEIVNSIQSVADIMGEITAASAEQSAGLDQINTAVVKMDEATQQNAALVEEAAAAAGSTQDQAKRLLDAVSVFKIDERSQQFVASVTAVPPVRTAPAKPVGTRPASTSNVKAINRPKPVKAKESMAPAGQDDWEEF</sequence>
<dbReference type="CDD" id="cd06225">
    <property type="entry name" value="HAMP"/>
    <property type="match status" value="1"/>
</dbReference>
<dbReference type="EMBL" id="BMED01000001">
    <property type="protein sequence ID" value="GGC69734.1"/>
    <property type="molecule type" value="Genomic_DNA"/>
</dbReference>
<evidence type="ECO:0000256" key="9">
    <source>
        <dbReference type="ARBA" id="ARBA00023224"/>
    </source>
</evidence>
<feature type="transmembrane region" description="Helical" evidence="13">
    <location>
        <begin position="191"/>
        <end position="214"/>
    </location>
</feature>
<dbReference type="Proteomes" id="UP000637423">
    <property type="component" value="Unassembled WGS sequence"/>
</dbReference>
<evidence type="ECO:0000256" key="12">
    <source>
        <dbReference type="SAM" id="MobiDB-lite"/>
    </source>
</evidence>
<comment type="similarity">
    <text evidence="10">Belongs to the methyl-accepting chemotaxis (MCP) protein family.</text>
</comment>
<dbReference type="PANTHER" id="PTHR43531:SF14">
    <property type="entry name" value="METHYL-ACCEPTING CHEMOTAXIS PROTEIN I-RELATED"/>
    <property type="match status" value="1"/>
</dbReference>
<dbReference type="PRINTS" id="PR00260">
    <property type="entry name" value="CHEMTRNSDUCR"/>
</dbReference>
<dbReference type="GO" id="GO:0004888">
    <property type="term" value="F:transmembrane signaling receptor activity"/>
    <property type="evidence" value="ECO:0007669"/>
    <property type="project" value="InterPro"/>
</dbReference>
<name>A0A916XG67_9BURK</name>
<evidence type="ECO:0000256" key="3">
    <source>
        <dbReference type="ARBA" id="ARBA00022481"/>
    </source>
</evidence>
<keyword evidence="17" id="KW-1185">Reference proteome</keyword>
<dbReference type="InterPro" id="IPR035440">
    <property type="entry name" value="4HB_MCP_dom_sf"/>
</dbReference>
<dbReference type="InterPro" id="IPR003122">
    <property type="entry name" value="Tar_rcpt_lig-bd"/>
</dbReference>
<reference evidence="16" key="1">
    <citation type="journal article" date="2014" name="Int. J. Syst. Evol. Microbiol.">
        <title>Complete genome sequence of Corynebacterium casei LMG S-19264T (=DSM 44701T), isolated from a smear-ripened cheese.</title>
        <authorList>
            <consortium name="US DOE Joint Genome Institute (JGI-PGF)"/>
            <person name="Walter F."/>
            <person name="Albersmeier A."/>
            <person name="Kalinowski J."/>
            <person name="Ruckert C."/>
        </authorList>
    </citation>
    <scope>NUCLEOTIDE SEQUENCE</scope>
    <source>
        <strain evidence="16">CGMCC 1.10998</strain>
    </source>
</reference>
<evidence type="ECO:0000256" key="4">
    <source>
        <dbReference type="ARBA" id="ARBA00022500"/>
    </source>
</evidence>
<dbReference type="SUPFAM" id="SSF58104">
    <property type="entry name" value="Methyl-accepting chemotaxis protein (MCP) signaling domain"/>
    <property type="match status" value="1"/>
</dbReference>
<dbReference type="CDD" id="cd11386">
    <property type="entry name" value="MCP_signal"/>
    <property type="match status" value="1"/>
</dbReference>
<dbReference type="PANTHER" id="PTHR43531">
    <property type="entry name" value="PROTEIN ICFG"/>
    <property type="match status" value="1"/>
</dbReference>
<accession>A0A916XG67</accession>
<proteinExistence type="inferred from homology"/>